<name>A0ABV2C4E5_9BURK</name>
<dbReference type="Pfam" id="PF06744">
    <property type="entry name" value="IcmF_C"/>
    <property type="match status" value="1"/>
</dbReference>
<feature type="domain" description="Type VI secretion system IcmF C-terminal" evidence="2">
    <location>
        <begin position="1046"/>
        <end position="1148"/>
    </location>
</feature>
<evidence type="ECO:0000259" key="2">
    <source>
        <dbReference type="Pfam" id="PF06744"/>
    </source>
</evidence>
<protein>
    <submittedName>
        <fullName evidence="5">ImcF-related family protein</fullName>
    </submittedName>
</protein>
<feature type="transmembrane region" description="Helical" evidence="1">
    <location>
        <begin position="78"/>
        <end position="99"/>
    </location>
</feature>
<evidence type="ECO:0000256" key="1">
    <source>
        <dbReference type="SAM" id="Phobius"/>
    </source>
</evidence>
<evidence type="ECO:0000259" key="3">
    <source>
        <dbReference type="Pfam" id="PF06761"/>
    </source>
</evidence>
<dbReference type="EMBL" id="JBEWCH010000003">
    <property type="protein sequence ID" value="MET1473981.1"/>
    <property type="molecule type" value="Genomic_DNA"/>
</dbReference>
<feature type="domain" description="IcmF-related" evidence="3">
    <location>
        <begin position="453"/>
        <end position="781"/>
    </location>
</feature>
<dbReference type="Proteomes" id="UP001548587">
    <property type="component" value="Unassembled WGS sequence"/>
</dbReference>
<accession>A0ABV2C4E5</accession>
<feature type="transmembrane region" description="Helical" evidence="1">
    <location>
        <begin position="36"/>
        <end position="58"/>
    </location>
</feature>
<keyword evidence="1" id="KW-0812">Transmembrane</keyword>
<sequence length="1194" mass="130580">MSYPKIKRLQRMSISKNNLHNAQPQAALTEEAHSRVAVWGLPLAALVIAVAALVLAWFQGERLGVPDGTPRTLALIGIPVLLVVIVIIHLIAISTGAYVGAAKLFRLQTGEKEAASTTGQQIKRDARLQRLFEELRVSQGRRWRYRLPWLMVTGADTLLDQVAPGLKRAGAMPVGNAILVHAAPDGVDAGVWRRQIRKLRSRRPVDGLVHVTHVDERDIELPCVLAALAADIGWDAPVTLLHAVPAQGDRPETFEVIGAFPRAAYKGGPPALDLRDQLAAIERCTADAGVQQCTAPTRVSYLAEISQYIGTRLEHIVTGWQALLASQWLRAPLAGVMFAPVFEATAAMPTPVPIAADASTRVTNIPIEFPPQPAALLPAWRAIANRRRIGRRVGFYWPDVLAMGVTIAAIAWCAWMTASFIGNQRLMREAQAAARAAVDARPQTTAAWRAQLALQQLMERLEYRQQHGAPWYLRAGLSRNDDVLGSLWQPYRLAATRNLQVPVVQTIGEVLKAADQARADSLQSQDTRRSTYNALKTYLMLGEPSRTEPAFLKRTLVTLWARPDEMPLGERDDTGRRLAGFYAEHLKAHPEWRIATDDRIVTSTRNMLVTQMGLASAEDTVYQRILDEVKNKYADASLETLLNGADAHGMFKASQTVPGVYTRAAWDGMVASAIDKASHERRISGDWVLSGSQISQRIGNTLANGMTQTTAIDDEKRAAEELKQRLTARYFGEYTAAWQRMLNSLQWQPTSNLGGAIEQLSRLADAQTSPLIALMKSVQYQAQAGRPSQALAETLVRKAQNLIGADEQAGATVINPLDKPFGPLLVLMGDTGTSSAAENGKRATPADIALSGVSLSRYLTAVTTMRLKLQQIAGSPDAQVMARSLAQAVFQGKLSELSQARNDAALTAASLGTAWAGFGDTVFAQPLETAWQTILKPAAASLNDAWRAGVAAPFNAAMSGRYPFFDTQADASFAEFGRYVRPDTGLISRFITTQLAGVMKLEGDYWARSELAPQALQFDPTFLSAVRQLSTVGVQLYPQADAGQKFEMMALPTPNVTRSELSVDGMRIVYFNQQERWTPLAWPGNGLNGHARLTWQTRDAGLRQAFDSAGDWAFLRLLSEADIKPLDGTRYRLTWNTGSSEPLSYVLRTRVGAGPIDLLKLRGFRMPDRIFVVGKAGAVPTMPLLPPLPPDFQP</sequence>
<dbReference type="InterPro" id="IPR048677">
    <property type="entry name" value="TssM1_hel"/>
</dbReference>
<dbReference type="PANTHER" id="PTHR36153">
    <property type="entry name" value="INNER MEMBRANE PROTEIN-RELATED"/>
    <property type="match status" value="1"/>
</dbReference>
<comment type="caution">
    <text evidence="5">The sequence shown here is derived from an EMBL/GenBank/DDBJ whole genome shotgun (WGS) entry which is preliminary data.</text>
</comment>
<evidence type="ECO:0000313" key="5">
    <source>
        <dbReference type="EMBL" id="MET1473981.1"/>
    </source>
</evidence>
<feature type="transmembrane region" description="Helical" evidence="1">
    <location>
        <begin position="395"/>
        <end position="418"/>
    </location>
</feature>
<gene>
    <name evidence="5" type="ORF">ABXL37_06950</name>
</gene>
<dbReference type="PANTHER" id="PTHR36153:SF1">
    <property type="entry name" value="TYPE VI SECRETION SYSTEM COMPONENT TSSM1"/>
    <property type="match status" value="1"/>
</dbReference>
<evidence type="ECO:0000259" key="4">
    <source>
        <dbReference type="Pfam" id="PF21070"/>
    </source>
</evidence>
<dbReference type="Pfam" id="PF06761">
    <property type="entry name" value="IcmF-related"/>
    <property type="match status" value="1"/>
</dbReference>
<dbReference type="InterPro" id="IPR010623">
    <property type="entry name" value="IcmF_C"/>
</dbReference>
<dbReference type="Pfam" id="PF21070">
    <property type="entry name" value="IcmF_helical"/>
    <property type="match status" value="1"/>
</dbReference>
<keyword evidence="1" id="KW-1133">Transmembrane helix</keyword>
<evidence type="ECO:0000313" key="6">
    <source>
        <dbReference type="Proteomes" id="UP001548587"/>
    </source>
</evidence>
<feature type="domain" description="Type VI secretion system component TssM1 helical" evidence="4">
    <location>
        <begin position="937"/>
        <end position="1042"/>
    </location>
</feature>
<dbReference type="InterPro" id="IPR053156">
    <property type="entry name" value="T6SS_TssM-like"/>
</dbReference>
<proteinExistence type="predicted"/>
<organism evidence="5 6">
    <name type="scientific">Burkholderia sola</name>
    <dbReference type="NCBI Taxonomy" id="2843302"/>
    <lineage>
        <taxon>Bacteria</taxon>
        <taxon>Pseudomonadati</taxon>
        <taxon>Pseudomonadota</taxon>
        <taxon>Betaproteobacteria</taxon>
        <taxon>Burkholderiales</taxon>
        <taxon>Burkholderiaceae</taxon>
        <taxon>Burkholderia</taxon>
        <taxon>Burkholderia cepacia complex</taxon>
    </lineage>
</organism>
<keyword evidence="6" id="KW-1185">Reference proteome</keyword>
<reference evidence="5 6" key="1">
    <citation type="submission" date="2024-06" db="EMBL/GenBank/DDBJ databases">
        <title>Burkholderia sola in Mexico.</title>
        <authorList>
            <person name="Estrada P."/>
        </authorList>
    </citation>
    <scope>NUCLEOTIDE SEQUENCE [LARGE SCALE GENOMIC DNA]</scope>
    <source>
        <strain evidence="5 6">CpTa8-5</strain>
    </source>
</reference>
<dbReference type="InterPro" id="IPR009612">
    <property type="entry name" value="IcmF-rel"/>
</dbReference>
<keyword evidence="1" id="KW-0472">Membrane</keyword>
<dbReference type="RefSeq" id="WP_245170140.1">
    <property type="nucleotide sequence ID" value="NZ_JBEWCH010000003.1"/>
</dbReference>